<dbReference type="InterPro" id="IPR013154">
    <property type="entry name" value="ADH-like_N"/>
</dbReference>
<organism evidence="2 3">
    <name type="scientific">Collybiopsis confluens</name>
    <dbReference type="NCBI Taxonomy" id="2823264"/>
    <lineage>
        <taxon>Eukaryota</taxon>
        <taxon>Fungi</taxon>
        <taxon>Dikarya</taxon>
        <taxon>Basidiomycota</taxon>
        <taxon>Agaricomycotina</taxon>
        <taxon>Agaricomycetes</taxon>
        <taxon>Agaricomycetidae</taxon>
        <taxon>Agaricales</taxon>
        <taxon>Marasmiineae</taxon>
        <taxon>Omphalotaceae</taxon>
        <taxon>Collybiopsis</taxon>
    </lineage>
</organism>
<proteinExistence type="predicted"/>
<protein>
    <recommendedName>
        <fullName evidence="1">Enoyl reductase (ER) domain-containing protein</fullName>
    </recommendedName>
</protein>
<dbReference type="InterPro" id="IPR020843">
    <property type="entry name" value="ER"/>
</dbReference>
<dbReference type="EMBL" id="JAACJN010000185">
    <property type="protein sequence ID" value="KAF5364523.1"/>
    <property type="molecule type" value="Genomic_DNA"/>
</dbReference>
<dbReference type="InterPro" id="IPR011032">
    <property type="entry name" value="GroES-like_sf"/>
</dbReference>
<comment type="caution">
    <text evidence="2">The sequence shown here is derived from an EMBL/GenBank/DDBJ whole genome shotgun (WGS) entry which is preliminary data.</text>
</comment>
<dbReference type="Proteomes" id="UP000518752">
    <property type="component" value="Unassembled WGS sequence"/>
</dbReference>
<keyword evidence="3" id="KW-1185">Reference proteome</keyword>
<accession>A0A8H5LPD2</accession>
<dbReference type="AlphaFoldDB" id="A0A8H5LPD2"/>
<dbReference type="SUPFAM" id="SSF51735">
    <property type="entry name" value="NAD(P)-binding Rossmann-fold domains"/>
    <property type="match status" value="1"/>
</dbReference>
<gene>
    <name evidence="2" type="ORF">D9757_011322</name>
</gene>
<evidence type="ECO:0000259" key="1">
    <source>
        <dbReference type="SMART" id="SM00829"/>
    </source>
</evidence>
<dbReference type="OrthoDB" id="3233595at2759"/>
<dbReference type="InterPro" id="IPR036291">
    <property type="entry name" value="NAD(P)-bd_dom_sf"/>
</dbReference>
<evidence type="ECO:0000313" key="2">
    <source>
        <dbReference type="EMBL" id="KAF5364523.1"/>
    </source>
</evidence>
<dbReference type="GO" id="GO:0016651">
    <property type="term" value="F:oxidoreductase activity, acting on NAD(P)H"/>
    <property type="evidence" value="ECO:0007669"/>
    <property type="project" value="InterPro"/>
</dbReference>
<feature type="domain" description="Enoyl reductase (ER)" evidence="1">
    <location>
        <begin position="14"/>
        <end position="336"/>
    </location>
</feature>
<dbReference type="Pfam" id="PF00107">
    <property type="entry name" value="ADH_zinc_N"/>
    <property type="match status" value="1"/>
</dbReference>
<dbReference type="PANTHER" id="PTHR45348">
    <property type="entry name" value="HYPOTHETICAL OXIDOREDUCTASE (EUROFUNG)"/>
    <property type="match status" value="1"/>
</dbReference>
<dbReference type="SUPFAM" id="SSF50129">
    <property type="entry name" value="GroES-like"/>
    <property type="match status" value="1"/>
</dbReference>
<dbReference type="Gene3D" id="3.40.50.720">
    <property type="entry name" value="NAD(P)-binding Rossmann-like Domain"/>
    <property type="match status" value="1"/>
</dbReference>
<name>A0A8H5LPD2_9AGAR</name>
<dbReference type="Pfam" id="PF08240">
    <property type="entry name" value="ADH_N"/>
    <property type="match status" value="1"/>
</dbReference>
<sequence>MSSQKVLYLEKPKGSFVVSDAPVLKPGPGQLSVKVISVALNPLDWKIQASDFFVTKYPAILGTDLAGEVTEIGEGVQGFSRGDKVFFLGFPSNDLAGFQQYTLIPADIVGKIPSNIDFDEAATIPLAFTTAAIGLMASTNAGLDPNFELKRKYTGQAAVVYGGSTSIGQQAIQILRLLGYSKIITGASAQHTDFLKSLGATDVIDRGQVPTEKFAETARKMAGGPIKIVFNSVMDGGKSTAACLDTLDEGGVVADVDPDSAGDVGNGKKRSAIFGSSHTPENREFARKYWKVLPKLIQEGAIVPNRVEKVPNGLAGIAGGLQKLKSNQVSGVKLVANPQDTS</sequence>
<dbReference type="CDD" id="cd08249">
    <property type="entry name" value="enoyl_reductase_like"/>
    <property type="match status" value="1"/>
</dbReference>
<reference evidence="2 3" key="1">
    <citation type="journal article" date="2020" name="ISME J.">
        <title>Uncovering the hidden diversity of litter-decomposition mechanisms in mushroom-forming fungi.</title>
        <authorList>
            <person name="Floudas D."/>
            <person name="Bentzer J."/>
            <person name="Ahren D."/>
            <person name="Johansson T."/>
            <person name="Persson P."/>
            <person name="Tunlid A."/>
        </authorList>
    </citation>
    <scope>NUCLEOTIDE SEQUENCE [LARGE SCALE GENOMIC DNA]</scope>
    <source>
        <strain evidence="2 3">CBS 406.79</strain>
    </source>
</reference>
<dbReference type="InterPro" id="IPR047122">
    <property type="entry name" value="Trans-enoyl_RdTase-like"/>
</dbReference>
<evidence type="ECO:0000313" key="3">
    <source>
        <dbReference type="Proteomes" id="UP000518752"/>
    </source>
</evidence>
<dbReference type="PANTHER" id="PTHR45348:SF2">
    <property type="entry name" value="ZINC-TYPE ALCOHOL DEHYDROGENASE-LIKE PROTEIN C2E1P3.01"/>
    <property type="match status" value="1"/>
</dbReference>
<dbReference type="SMART" id="SM00829">
    <property type="entry name" value="PKS_ER"/>
    <property type="match status" value="1"/>
</dbReference>
<dbReference type="Gene3D" id="3.90.180.10">
    <property type="entry name" value="Medium-chain alcohol dehydrogenases, catalytic domain"/>
    <property type="match status" value="1"/>
</dbReference>
<dbReference type="InterPro" id="IPR013149">
    <property type="entry name" value="ADH-like_C"/>
</dbReference>